<accession>A0A8I1YKZ4</accession>
<organism evidence="3 4">
    <name type="scientific">Bradyrhizobium elkanii</name>
    <dbReference type="NCBI Taxonomy" id="29448"/>
    <lineage>
        <taxon>Bacteria</taxon>
        <taxon>Pseudomonadati</taxon>
        <taxon>Pseudomonadota</taxon>
        <taxon>Alphaproteobacteria</taxon>
        <taxon>Hyphomicrobiales</taxon>
        <taxon>Nitrobacteraceae</taxon>
        <taxon>Bradyrhizobium</taxon>
    </lineage>
</organism>
<dbReference type="Pfam" id="PF00899">
    <property type="entry name" value="ThiF"/>
    <property type="match status" value="1"/>
</dbReference>
<dbReference type="GO" id="GO:0061504">
    <property type="term" value="P:cyclic threonylcarbamoyladenosine biosynthetic process"/>
    <property type="evidence" value="ECO:0007669"/>
    <property type="project" value="TreeGrafter"/>
</dbReference>
<evidence type="ECO:0000313" key="4">
    <source>
        <dbReference type="Proteomes" id="UP000673383"/>
    </source>
</evidence>
<protein>
    <submittedName>
        <fullName evidence="3">Molybdopterin/thiamine biosynthesis adenylyltransferase</fullName>
    </submittedName>
</protein>
<evidence type="ECO:0000313" key="3">
    <source>
        <dbReference type="EMBL" id="MBP1299966.1"/>
    </source>
</evidence>
<dbReference type="PANTHER" id="PTHR43267">
    <property type="entry name" value="TRNA THREONYLCARBAMOYLADENOSINE DEHYDRATASE"/>
    <property type="match status" value="1"/>
</dbReference>
<keyword evidence="3" id="KW-0808">Transferase</keyword>
<dbReference type="Pfam" id="PF14461">
    <property type="entry name" value="Prok-E2_B"/>
    <property type="match status" value="1"/>
</dbReference>
<sequence>MDDQTVLRAIDAALKQEGFKKDWSESAHPYYIGRIERHGLEAVVSIEIPDFDFVDPPVIKLLSRGKAEGKRTPHLIGPDGMVCYVARNAMVFDRYDPGGTVLQCLQMAEKVLGDGLRGRSDLDYVDEFSEYWADYPAILVDLPSDFHRDGEIFDVALSRTARDTLVLAAKDDLAPSLVAMHKANRGIKAVPSTTPCRIVRIDRDLSANGAALPRNLRSLAGFLDKFGVLSELEPALQTGTGLARWIAICARNATCIAEIQIPKFFDRPEFMKSRKTALPRLLLDRPEDVTIKRYLGAPIDEHFLYQRNLGAAHSLARKNIVLIGCGTIGSFLSYNLAQSGAGTLGGCLTLIDLDRLSPSNLGRHLLGMAFLGRNKAEGCAEYIRGQLPRIVVESRPLDARAILRTYSGADLIIDATGEEPFSIAFNHHAVAERPNFPPVLYTWIVGNGGAAQALLCDGPDYACFKCQKPKLSGEPRYRVIRPAADNELRRNPACGDGLYAPFPVSASISCAALALDLVLAWNNGDPRHRFRTHVLDRDRSFTVKDMNLTTAPECPACQVR</sequence>
<gene>
    <name evidence="3" type="ORF">JOH49_009794</name>
</gene>
<keyword evidence="3" id="KW-0548">Nucleotidyltransferase</keyword>
<comment type="caution">
    <text evidence="3">The sequence shown here is derived from an EMBL/GenBank/DDBJ whole genome shotgun (WGS) entry which is preliminary data.</text>
</comment>
<dbReference type="PANTHER" id="PTHR43267:SF1">
    <property type="entry name" value="TRNA THREONYLCARBAMOYLADENOSINE DEHYDRATASE"/>
    <property type="match status" value="1"/>
</dbReference>
<dbReference type="Gene3D" id="3.40.50.720">
    <property type="entry name" value="NAD(P)-binding Rossmann-like Domain"/>
    <property type="match status" value="1"/>
</dbReference>
<dbReference type="GO" id="GO:0008641">
    <property type="term" value="F:ubiquitin-like modifier activating enzyme activity"/>
    <property type="evidence" value="ECO:0007669"/>
    <property type="project" value="InterPro"/>
</dbReference>
<dbReference type="AlphaFoldDB" id="A0A8I1YKZ4"/>
<dbReference type="Proteomes" id="UP000673383">
    <property type="component" value="Unassembled WGS sequence"/>
</dbReference>
<name>A0A8I1YKZ4_BRAEL</name>
<dbReference type="InterPro" id="IPR045886">
    <property type="entry name" value="ThiF/MoeB/HesA"/>
</dbReference>
<dbReference type="InterPro" id="IPR032701">
    <property type="entry name" value="Prok-E2_B_dom"/>
</dbReference>
<reference evidence="3" key="1">
    <citation type="submission" date="2021-02" db="EMBL/GenBank/DDBJ databases">
        <title>Genomic Encyclopedia of Type Strains, Phase IV (KMG-V): Genome sequencing to study the core and pangenomes of soil and plant-associated prokaryotes.</title>
        <authorList>
            <person name="Whitman W."/>
        </authorList>
    </citation>
    <scope>NUCLEOTIDE SEQUENCE</scope>
    <source>
        <strain evidence="3">USDA 406</strain>
    </source>
</reference>
<feature type="domain" description="Prokaryotic E2 family B" evidence="2">
    <location>
        <begin position="11"/>
        <end position="135"/>
    </location>
</feature>
<dbReference type="GO" id="GO:0061503">
    <property type="term" value="F:tRNA threonylcarbamoyladenosine dehydratase"/>
    <property type="evidence" value="ECO:0007669"/>
    <property type="project" value="TreeGrafter"/>
</dbReference>
<proteinExistence type="predicted"/>
<dbReference type="SUPFAM" id="SSF69572">
    <property type="entry name" value="Activating enzymes of the ubiquitin-like proteins"/>
    <property type="match status" value="1"/>
</dbReference>
<dbReference type="RefSeq" id="WP_209946395.1">
    <property type="nucleotide sequence ID" value="NZ_JAFICZ010000002.1"/>
</dbReference>
<dbReference type="GO" id="GO:0016779">
    <property type="term" value="F:nucleotidyltransferase activity"/>
    <property type="evidence" value="ECO:0007669"/>
    <property type="project" value="UniProtKB-KW"/>
</dbReference>
<dbReference type="InterPro" id="IPR000594">
    <property type="entry name" value="ThiF_NAD_FAD-bd"/>
</dbReference>
<evidence type="ECO:0000259" key="1">
    <source>
        <dbReference type="Pfam" id="PF00899"/>
    </source>
</evidence>
<dbReference type="CDD" id="cd01483">
    <property type="entry name" value="E1_enzyme_family"/>
    <property type="match status" value="1"/>
</dbReference>
<dbReference type="InterPro" id="IPR035985">
    <property type="entry name" value="Ubiquitin-activating_enz"/>
</dbReference>
<feature type="domain" description="THIF-type NAD/FAD binding fold" evidence="1">
    <location>
        <begin position="314"/>
        <end position="555"/>
    </location>
</feature>
<dbReference type="EMBL" id="JAFICZ010000002">
    <property type="protein sequence ID" value="MBP1299966.1"/>
    <property type="molecule type" value="Genomic_DNA"/>
</dbReference>
<evidence type="ECO:0000259" key="2">
    <source>
        <dbReference type="Pfam" id="PF14461"/>
    </source>
</evidence>